<dbReference type="OrthoDB" id="3829545at2"/>
<keyword evidence="2" id="KW-0472">Membrane</keyword>
<protein>
    <submittedName>
        <fullName evidence="3">Uncharacterized protein</fullName>
    </submittedName>
</protein>
<evidence type="ECO:0000256" key="1">
    <source>
        <dbReference type="SAM" id="Coils"/>
    </source>
</evidence>
<gene>
    <name evidence="3" type="ORF">E0H45_04370</name>
</gene>
<evidence type="ECO:0000313" key="4">
    <source>
        <dbReference type="Proteomes" id="UP000292346"/>
    </source>
</evidence>
<keyword evidence="1" id="KW-0175">Coiled coil</keyword>
<organism evidence="3 4">
    <name type="scientific">Kribbella soli</name>
    <dbReference type="NCBI Taxonomy" id="1124743"/>
    <lineage>
        <taxon>Bacteria</taxon>
        <taxon>Bacillati</taxon>
        <taxon>Actinomycetota</taxon>
        <taxon>Actinomycetes</taxon>
        <taxon>Propionibacteriales</taxon>
        <taxon>Kribbellaceae</taxon>
        <taxon>Kribbella</taxon>
    </lineage>
</organism>
<keyword evidence="2" id="KW-0812">Transmembrane</keyword>
<proteinExistence type="predicted"/>
<dbReference type="EMBL" id="SJJZ01000001">
    <property type="protein sequence ID" value="TCC10554.1"/>
    <property type="molecule type" value="Genomic_DNA"/>
</dbReference>
<sequence length="100" mass="11001">MDGMIRLGLPAIVLLIGAAWFAWSSYRRAVNAEQALATLNAEHRALMQEVRALERAVAAAEQGLRTLSSHPSVPRDVAVTADLTLADVRRLLEEHKELDD</sequence>
<keyword evidence="2" id="KW-1133">Transmembrane helix</keyword>
<accession>A0A4R0HL13</accession>
<dbReference type="AlphaFoldDB" id="A0A4R0HL13"/>
<evidence type="ECO:0000313" key="3">
    <source>
        <dbReference type="EMBL" id="TCC10554.1"/>
    </source>
</evidence>
<reference evidence="3 4" key="1">
    <citation type="submission" date="2019-02" db="EMBL/GenBank/DDBJ databases">
        <title>Kribbella capetownensis sp. nov. and Kribbella speibonae sp. nov., isolated from soil.</title>
        <authorList>
            <person name="Curtis S.M."/>
            <person name="Norton I."/>
            <person name="Everest G.J."/>
            <person name="Meyers P.R."/>
        </authorList>
    </citation>
    <scope>NUCLEOTIDE SEQUENCE [LARGE SCALE GENOMIC DNA]</scope>
    <source>
        <strain evidence="3 4">KCTC 29219</strain>
    </source>
</reference>
<keyword evidence="4" id="KW-1185">Reference proteome</keyword>
<evidence type="ECO:0000256" key="2">
    <source>
        <dbReference type="SAM" id="Phobius"/>
    </source>
</evidence>
<feature type="coiled-coil region" evidence="1">
    <location>
        <begin position="29"/>
        <end position="63"/>
    </location>
</feature>
<name>A0A4R0HL13_9ACTN</name>
<dbReference type="Proteomes" id="UP000292346">
    <property type="component" value="Unassembled WGS sequence"/>
</dbReference>
<feature type="transmembrane region" description="Helical" evidence="2">
    <location>
        <begin position="7"/>
        <end position="26"/>
    </location>
</feature>
<comment type="caution">
    <text evidence="3">The sequence shown here is derived from an EMBL/GenBank/DDBJ whole genome shotgun (WGS) entry which is preliminary data.</text>
</comment>